<keyword evidence="2" id="KW-1185">Reference proteome</keyword>
<evidence type="ECO:0000313" key="2">
    <source>
        <dbReference type="Proteomes" id="UP000634136"/>
    </source>
</evidence>
<comment type="caution">
    <text evidence="1">The sequence shown here is derived from an EMBL/GenBank/DDBJ whole genome shotgun (WGS) entry which is preliminary data.</text>
</comment>
<reference evidence="1" key="1">
    <citation type="submission" date="2020-09" db="EMBL/GenBank/DDBJ databases">
        <title>Genome-Enabled Discovery of Anthraquinone Biosynthesis in Senna tora.</title>
        <authorList>
            <person name="Kang S.-H."/>
            <person name="Pandey R.P."/>
            <person name="Lee C.-M."/>
            <person name="Sim J.-S."/>
            <person name="Jeong J.-T."/>
            <person name="Choi B.-S."/>
            <person name="Jung M."/>
            <person name="Ginzburg D."/>
            <person name="Zhao K."/>
            <person name="Won S.Y."/>
            <person name="Oh T.-J."/>
            <person name="Yu Y."/>
            <person name="Kim N.-H."/>
            <person name="Lee O.R."/>
            <person name="Lee T.-H."/>
            <person name="Bashyal P."/>
            <person name="Kim T.-S."/>
            <person name="Lee W.-H."/>
            <person name="Kawkins C."/>
            <person name="Kim C.-K."/>
            <person name="Kim J.S."/>
            <person name="Ahn B.O."/>
            <person name="Rhee S.Y."/>
            <person name="Sohng J.K."/>
        </authorList>
    </citation>
    <scope>NUCLEOTIDE SEQUENCE</scope>
    <source>
        <tissue evidence="1">Leaf</tissue>
    </source>
</reference>
<evidence type="ECO:0000313" key="1">
    <source>
        <dbReference type="EMBL" id="KAF7802323.1"/>
    </source>
</evidence>
<protein>
    <submittedName>
        <fullName evidence="1">Uncharacterized protein</fullName>
    </submittedName>
</protein>
<proteinExistence type="predicted"/>
<gene>
    <name evidence="1" type="ORF">G2W53_041434</name>
</gene>
<dbReference type="Proteomes" id="UP000634136">
    <property type="component" value="Unassembled WGS sequence"/>
</dbReference>
<sequence length="47" mass="5610">MIAVLSHSTLERERGVRTTHPLLKALAAYYSIQRKREMRSKRQVDRR</sequence>
<dbReference type="EMBL" id="JAAIUW010000013">
    <property type="protein sequence ID" value="KAF7802323.1"/>
    <property type="molecule type" value="Genomic_DNA"/>
</dbReference>
<name>A0A834VXZ0_9FABA</name>
<dbReference type="AlphaFoldDB" id="A0A834VXZ0"/>
<organism evidence="1 2">
    <name type="scientific">Senna tora</name>
    <dbReference type="NCBI Taxonomy" id="362788"/>
    <lineage>
        <taxon>Eukaryota</taxon>
        <taxon>Viridiplantae</taxon>
        <taxon>Streptophyta</taxon>
        <taxon>Embryophyta</taxon>
        <taxon>Tracheophyta</taxon>
        <taxon>Spermatophyta</taxon>
        <taxon>Magnoliopsida</taxon>
        <taxon>eudicotyledons</taxon>
        <taxon>Gunneridae</taxon>
        <taxon>Pentapetalae</taxon>
        <taxon>rosids</taxon>
        <taxon>fabids</taxon>
        <taxon>Fabales</taxon>
        <taxon>Fabaceae</taxon>
        <taxon>Caesalpinioideae</taxon>
        <taxon>Cassia clade</taxon>
        <taxon>Senna</taxon>
    </lineage>
</organism>
<accession>A0A834VXZ0</accession>